<evidence type="ECO:0000259" key="1">
    <source>
        <dbReference type="PROSITE" id="PS50925"/>
    </source>
</evidence>
<organism evidence="2 3">
    <name type="scientific">Agaribacter marinus</name>
    <dbReference type="NCBI Taxonomy" id="1431249"/>
    <lineage>
        <taxon>Bacteria</taxon>
        <taxon>Pseudomonadati</taxon>
        <taxon>Pseudomonadota</taxon>
        <taxon>Gammaproteobacteria</taxon>
        <taxon>Alteromonadales</taxon>
        <taxon>Alteromonadaceae</taxon>
        <taxon>Agaribacter</taxon>
    </lineage>
</organism>
<gene>
    <name evidence="2" type="ORF">GCM10007852_16010</name>
</gene>
<comment type="caution">
    <text evidence="2">The sequence shown here is derived from an EMBL/GenBank/DDBJ whole genome shotgun (WGS) entry which is preliminary data.</text>
</comment>
<protein>
    <recommendedName>
        <fullName evidence="1">BLUF domain-containing protein</fullName>
    </recommendedName>
</protein>
<reference evidence="2" key="2">
    <citation type="submission" date="2023-01" db="EMBL/GenBank/DDBJ databases">
        <title>Draft genome sequence of Agaribacter marinus strain NBRC 110023.</title>
        <authorList>
            <person name="Sun Q."/>
            <person name="Mori K."/>
        </authorList>
    </citation>
    <scope>NUCLEOTIDE SEQUENCE</scope>
    <source>
        <strain evidence="2">NBRC 110023</strain>
    </source>
</reference>
<dbReference type="InterPro" id="IPR007024">
    <property type="entry name" value="BLUF_domain"/>
</dbReference>
<evidence type="ECO:0000313" key="3">
    <source>
        <dbReference type="Proteomes" id="UP001156601"/>
    </source>
</evidence>
<name>A0AA37SW19_9ALTE</name>
<dbReference type="InterPro" id="IPR036046">
    <property type="entry name" value="Acylphosphatase-like_dom_sf"/>
</dbReference>
<reference evidence="2" key="1">
    <citation type="journal article" date="2014" name="Int. J. Syst. Evol. Microbiol.">
        <title>Complete genome sequence of Corynebacterium casei LMG S-19264T (=DSM 44701T), isolated from a smear-ripened cheese.</title>
        <authorList>
            <consortium name="US DOE Joint Genome Institute (JGI-PGF)"/>
            <person name="Walter F."/>
            <person name="Albersmeier A."/>
            <person name="Kalinowski J."/>
            <person name="Ruckert C."/>
        </authorList>
    </citation>
    <scope>NUCLEOTIDE SEQUENCE</scope>
    <source>
        <strain evidence="2">NBRC 110023</strain>
    </source>
</reference>
<dbReference type="Gene3D" id="3.30.70.100">
    <property type="match status" value="1"/>
</dbReference>
<dbReference type="GO" id="GO:0009882">
    <property type="term" value="F:blue light photoreceptor activity"/>
    <property type="evidence" value="ECO:0007669"/>
    <property type="project" value="InterPro"/>
</dbReference>
<dbReference type="AlphaFoldDB" id="A0AA37SW19"/>
<dbReference type="SMART" id="SM01034">
    <property type="entry name" value="BLUF"/>
    <property type="match status" value="1"/>
</dbReference>
<dbReference type="SUPFAM" id="SSF54975">
    <property type="entry name" value="Acylphosphatase/BLUF domain-like"/>
    <property type="match status" value="1"/>
</dbReference>
<dbReference type="Proteomes" id="UP001156601">
    <property type="component" value="Unassembled WGS sequence"/>
</dbReference>
<keyword evidence="3" id="KW-1185">Reference proteome</keyword>
<dbReference type="GO" id="GO:0071949">
    <property type="term" value="F:FAD binding"/>
    <property type="evidence" value="ECO:0007669"/>
    <property type="project" value="InterPro"/>
</dbReference>
<dbReference type="PROSITE" id="PS50925">
    <property type="entry name" value="BLUF"/>
    <property type="match status" value="1"/>
</dbReference>
<dbReference type="Pfam" id="PF04940">
    <property type="entry name" value="BLUF"/>
    <property type="match status" value="1"/>
</dbReference>
<proteinExistence type="predicted"/>
<feature type="domain" description="BLUF" evidence="1">
    <location>
        <begin position="1"/>
        <end position="93"/>
    </location>
</feature>
<dbReference type="RefSeq" id="WP_284216979.1">
    <property type="nucleotide sequence ID" value="NZ_BSOT01000005.1"/>
</dbReference>
<accession>A0AA37SW19</accession>
<evidence type="ECO:0000313" key="2">
    <source>
        <dbReference type="EMBL" id="GLR70693.1"/>
    </source>
</evidence>
<dbReference type="EMBL" id="BSOT01000005">
    <property type="protein sequence ID" value="GLR70693.1"/>
    <property type="molecule type" value="Genomic_DNA"/>
</dbReference>
<sequence>MIELVYISRAAKRFKDEELVDMLATFRKNNAEASISGMLLYDGHGTFIQAIEGSAEKIKTLYNKITHDTRHTSVVLLSEKTVSARKFASWQMGFSLIDQSVVSKLNGYSDFMISELPNVDNERRSSIAHELLFYFREKHNINK</sequence>